<accession>A0A177TTD1</accession>
<keyword evidence="6" id="KW-0464">Manganese</keyword>
<dbReference type="Pfam" id="PF00149">
    <property type="entry name" value="Metallophos"/>
    <property type="match status" value="1"/>
</dbReference>
<proteinExistence type="inferred from homology"/>
<gene>
    <name evidence="11" type="ORF">A4X13_0g3067</name>
</gene>
<protein>
    <recommendedName>
        <fullName evidence="8">Serine/threonine-protein phosphatase</fullName>
        <ecNumber evidence="8">3.1.3.16</ecNumber>
    </recommendedName>
</protein>
<reference evidence="11" key="2">
    <citation type="journal article" date="2019" name="IMA Fungus">
        <title>Genome sequencing and comparison of five Tilletia species to identify candidate genes for the detection of regulated species infecting wheat.</title>
        <authorList>
            <person name="Nguyen H.D.T."/>
            <person name="Sultana T."/>
            <person name="Kesanakurti P."/>
            <person name="Hambleton S."/>
        </authorList>
    </citation>
    <scope>NUCLEOTIDE SEQUENCE</scope>
    <source>
        <strain evidence="11">DAOMC 236416</strain>
    </source>
</reference>
<feature type="domain" description="Serine/threonine specific protein phosphatases" evidence="10">
    <location>
        <begin position="379"/>
        <end position="384"/>
    </location>
</feature>
<dbReference type="InterPro" id="IPR006186">
    <property type="entry name" value="Ser/Thr-sp_prot-phosphatase"/>
</dbReference>
<dbReference type="AlphaFoldDB" id="A0A177TTD1"/>
<evidence type="ECO:0000256" key="4">
    <source>
        <dbReference type="ARBA" id="ARBA00022737"/>
    </source>
</evidence>
<evidence type="ECO:0000259" key="10">
    <source>
        <dbReference type="PROSITE" id="PS00125"/>
    </source>
</evidence>
<organism evidence="11 12">
    <name type="scientific">Tilletia indica</name>
    <dbReference type="NCBI Taxonomy" id="43049"/>
    <lineage>
        <taxon>Eukaryota</taxon>
        <taxon>Fungi</taxon>
        <taxon>Dikarya</taxon>
        <taxon>Basidiomycota</taxon>
        <taxon>Ustilaginomycotina</taxon>
        <taxon>Exobasidiomycetes</taxon>
        <taxon>Tilletiales</taxon>
        <taxon>Tilletiaceae</taxon>
        <taxon>Tilletia</taxon>
    </lineage>
</organism>
<dbReference type="SUPFAM" id="SSF56300">
    <property type="entry name" value="Metallo-dependent phosphatases"/>
    <property type="match status" value="1"/>
</dbReference>
<keyword evidence="4" id="KW-0677">Repeat</keyword>
<dbReference type="InterPro" id="IPR051134">
    <property type="entry name" value="PPP_phosphatase"/>
</dbReference>
<comment type="caution">
    <text evidence="11">The sequence shown here is derived from an EMBL/GenBank/DDBJ whole genome shotgun (WGS) entry which is preliminary data.</text>
</comment>
<dbReference type="SUPFAM" id="SSF48452">
    <property type="entry name" value="TPR-like"/>
    <property type="match status" value="1"/>
</dbReference>
<dbReference type="PIRSF" id="PIRSF033096">
    <property type="entry name" value="PPPtase_5"/>
    <property type="match status" value="1"/>
</dbReference>
<dbReference type="InterPro" id="IPR029052">
    <property type="entry name" value="Metallo-depent_PP-like"/>
</dbReference>
<evidence type="ECO:0000256" key="8">
    <source>
        <dbReference type="RuleBase" id="RU004273"/>
    </source>
</evidence>
<evidence type="ECO:0000256" key="3">
    <source>
        <dbReference type="ARBA" id="ARBA00022723"/>
    </source>
</evidence>
<keyword evidence="3" id="KW-0479">Metal-binding</keyword>
<dbReference type="OrthoDB" id="445564at2759"/>
<dbReference type="PRINTS" id="PR00114">
    <property type="entry name" value="STPHPHTASE"/>
</dbReference>
<keyword evidence="5 8" id="KW-0378">Hydrolase</keyword>
<dbReference type="SMART" id="SM00156">
    <property type="entry name" value="PP2Ac"/>
    <property type="match status" value="1"/>
</dbReference>
<feature type="region of interest" description="Disordered" evidence="9">
    <location>
        <begin position="1"/>
        <end position="72"/>
    </location>
</feature>
<dbReference type="GO" id="GO:0046872">
    <property type="term" value="F:metal ion binding"/>
    <property type="evidence" value="ECO:0007669"/>
    <property type="project" value="UniProtKB-KW"/>
</dbReference>
<dbReference type="InterPro" id="IPR004843">
    <property type="entry name" value="Calcineurin-like_PHP"/>
</dbReference>
<dbReference type="InterPro" id="IPR013235">
    <property type="entry name" value="PPP_dom"/>
</dbReference>
<sequence>MSDLASAKSVSGSSSDDAASSSSPAPSPLTSPALSANSSLVEACSPSLPTASSADGAPPGLTPDEASTLSTQERKKRALELKDKGNAKFIAGLFSEAKDLYAEALVLDESAPALWSNRAACELKLEQHGLAIEDASKAIELDPKFSKAYFRRASGYLAILKPKNALPDLRRVTQLEPGNKSVRAQLDSTVKLIRRLEFEKAIKVESGPKKWQEALEHIRDQSGPAALPPDSYTGPRIAELSPEEKKAFEDQEEQDPYGTAVLGKIDGKFVEELVEFYKEGGKLPTRYAWQIMMGAFRLFNEEPTLVEHTVSEGTTIDVIGDTHGQLYEFGHLLSLTGPPSDTHALLFNGDFVDRGSWSVEIALIIMAYKCAFPKTTLVNRGNHEAEQMNKVYGFEGEVKAKFGGDFTFKFFTELFNALPLATLITSTQEPLQGADVPAMAPKAQKSPILSAPSVEAGGRKRYFVVHGGLFSRDGVTLDEIRQINRYQQPGQEGLMSEALWADPQVANGRGPSKRGVGLGFGPDITRKWCELNGITAVIRSHEVRQGGYAEEHDGLCLTVFSAADYCSSTGNKGAFAHIDDRGTILWKVFDAVDHPRKNTFKPMHYASQSMGGNM</sequence>
<dbReference type="EC" id="3.1.3.16" evidence="8"/>
<dbReference type="PANTHER" id="PTHR45668:SF5">
    <property type="entry name" value="SERINE_THREONINE-PROTEIN PHOSPHATASE 5"/>
    <property type="match status" value="1"/>
</dbReference>
<dbReference type="GO" id="GO:0004722">
    <property type="term" value="F:protein serine/threonine phosphatase activity"/>
    <property type="evidence" value="ECO:0007669"/>
    <property type="project" value="UniProtKB-EC"/>
</dbReference>
<reference evidence="11" key="1">
    <citation type="submission" date="2016-04" db="EMBL/GenBank/DDBJ databases">
        <authorList>
            <person name="Nguyen H.D."/>
            <person name="Samba Siva P."/>
            <person name="Cullis J."/>
            <person name="Levesque C.A."/>
            <person name="Hambleton S."/>
        </authorList>
    </citation>
    <scope>NUCLEOTIDE SEQUENCE</scope>
    <source>
        <strain evidence="11">DAOMC 236416</strain>
    </source>
</reference>
<dbReference type="InterPro" id="IPR011990">
    <property type="entry name" value="TPR-like_helical_dom_sf"/>
</dbReference>
<feature type="compositionally biased region" description="Low complexity" evidence="9">
    <location>
        <begin position="1"/>
        <end position="40"/>
    </location>
</feature>
<dbReference type="Gene3D" id="1.25.40.10">
    <property type="entry name" value="Tetratricopeptide repeat domain"/>
    <property type="match status" value="1"/>
</dbReference>
<evidence type="ECO:0000256" key="1">
    <source>
        <dbReference type="ARBA" id="ARBA00001936"/>
    </source>
</evidence>
<dbReference type="PROSITE" id="PS00125">
    <property type="entry name" value="SER_THR_PHOSPHATASE"/>
    <property type="match status" value="1"/>
</dbReference>
<evidence type="ECO:0000313" key="12">
    <source>
        <dbReference type="Proteomes" id="UP000077521"/>
    </source>
</evidence>
<evidence type="ECO:0000256" key="7">
    <source>
        <dbReference type="PIRSR" id="PIRSR033096-1"/>
    </source>
</evidence>
<feature type="active site" description="Proton donor/acceptor" evidence="7">
    <location>
        <position position="383"/>
    </location>
</feature>
<comment type="cofactor">
    <cofactor evidence="1">
        <name>Mn(2+)</name>
        <dbReference type="ChEBI" id="CHEBI:29035"/>
    </cofactor>
</comment>
<name>A0A177TTD1_9BASI</name>
<dbReference type="Proteomes" id="UP000077521">
    <property type="component" value="Unassembled WGS sequence"/>
</dbReference>
<dbReference type="InterPro" id="IPR019734">
    <property type="entry name" value="TPR_rpt"/>
</dbReference>
<keyword evidence="12" id="KW-1185">Reference proteome</keyword>
<evidence type="ECO:0000313" key="11">
    <source>
        <dbReference type="EMBL" id="KAE8255347.1"/>
    </source>
</evidence>
<dbReference type="Gene3D" id="3.60.21.10">
    <property type="match status" value="1"/>
</dbReference>
<evidence type="ECO:0000256" key="5">
    <source>
        <dbReference type="ARBA" id="ARBA00022801"/>
    </source>
</evidence>
<evidence type="ECO:0000256" key="9">
    <source>
        <dbReference type="SAM" id="MobiDB-lite"/>
    </source>
</evidence>
<dbReference type="EMBL" id="LWDF02000162">
    <property type="protein sequence ID" value="KAE8255347.1"/>
    <property type="molecule type" value="Genomic_DNA"/>
</dbReference>
<comment type="similarity">
    <text evidence="2">Belongs to the PPP phosphatase family. PP-5 (PP-T) subfamily.</text>
</comment>
<dbReference type="PANTHER" id="PTHR45668">
    <property type="entry name" value="SERINE/THREONINE-PROTEIN PHOSPHATASE 5-RELATED"/>
    <property type="match status" value="1"/>
</dbReference>
<evidence type="ECO:0000256" key="6">
    <source>
        <dbReference type="ARBA" id="ARBA00023211"/>
    </source>
</evidence>
<comment type="catalytic activity">
    <reaction evidence="8">
        <text>O-phospho-L-threonyl-[protein] + H2O = L-threonyl-[protein] + phosphate</text>
        <dbReference type="Rhea" id="RHEA:47004"/>
        <dbReference type="Rhea" id="RHEA-COMP:11060"/>
        <dbReference type="Rhea" id="RHEA-COMP:11605"/>
        <dbReference type="ChEBI" id="CHEBI:15377"/>
        <dbReference type="ChEBI" id="CHEBI:30013"/>
        <dbReference type="ChEBI" id="CHEBI:43474"/>
        <dbReference type="ChEBI" id="CHEBI:61977"/>
        <dbReference type="EC" id="3.1.3.16"/>
    </reaction>
</comment>
<evidence type="ECO:0000256" key="2">
    <source>
        <dbReference type="ARBA" id="ARBA00008786"/>
    </source>
</evidence>
<dbReference type="SMART" id="SM00028">
    <property type="entry name" value="TPR"/>
    <property type="match status" value="3"/>
</dbReference>
<dbReference type="Pfam" id="PF08321">
    <property type="entry name" value="PPP5"/>
    <property type="match status" value="1"/>
</dbReference>